<dbReference type="PANTHER" id="PTHR10492:SF57">
    <property type="entry name" value="ATP-DEPENDENT DNA HELICASE"/>
    <property type="match status" value="1"/>
</dbReference>
<dbReference type="Proteomes" id="UP000499080">
    <property type="component" value="Unassembled WGS sequence"/>
</dbReference>
<dbReference type="PANTHER" id="PTHR10492">
    <property type="match status" value="1"/>
</dbReference>
<reference evidence="1 2" key="1">
    <citation type="journal article" date="2019" name="Sci. Rep.">
        <title>Orb-weaving spider Araneus ventricosus genome elucidates the spidroin gene catalogue.</title>
        <authorList>
            <person name="Kono N."/>
            <person name="Nakamura H."/>
            <person name="Ohtoshi R."/>
            <person name="Moran D.A.P."/>
            <person name="Shinohara A."/>
            <person name="Yoshida Y."/>
            <person name="Fujiwara M."/>
            <person name="Mori M."/>
            <person name="Tomita M."/>
            <person name="Arakawa K."/>
        </authorList>
    </citation>
    <scope>NUCLEOTIDE SEQUENCE [LARGE SCALE GENOMIC DNA]</scope>
</reference>
<gene>
    <name evidence="1" type="ORF">AVEN_86764_1</name>
</gene>
<proteinExistence type="predicted"/>
<dbReference type="AlphaFoldDB" id="A0A4Y2SCB8"/>
<dbReference type="OrthoDB" id="1728974at2759"/>
<accession>A0A4Y2SCB8</accession>
<comment type="caution">
    <text evidence="1">The sequence shown here is derived from an EMBL/GenBank/DDBJ whole genome shotgun (WGS) entry which is preliminary data.</text>
</comment>
<dbReference type="EMBL" id="BGPR01020554">
    <property type="protein sequence ID" value="GBN84949.1"/>
    <property type="molecule type" value="Genomic_DNA"/>
</dbReference>
<organism evidence="1 2">
    <name type="scientific">Araneus ventricosus</name>
    <name type="common">Orbweaver spider</name>
    <name type="synonym">Epeira ventricosa</name>
    <dbReference type="NCBI Taxonomy" id="182803"/>
    <lineage>
        <taxon>Eukaryota</taxon>
        <taxon>Metazoa</taxon>
        <taxon>Ecdysozoa</taxon>
        <taxon>Arthropoda</taxon>
        <taxon>Chelicerata</taxon>
        <taxon>Arachnida</taxon>
        <taxon>Araneae</taxon>
        <taxon>Araneomorphae</taxon>
        <taxon>Entelegynae</taxon>
        <taxon>Araneoidea</taxon>
        <taxon>Araneidae</taxon>
        <taxon>Araneus</taxon>
    </lineage>
</organism>
<evidence type="ECO:0000313" key="1">
    <source>
        <dbReference type="EMBL" id="GBN84949.1"/>
    </source>
</evidence>
<protein>
    <submittedName>
        <fullName evidence="1">Uncharacterized protein</fullName>
    </submittedName>
</protein>
<evidence type="ECO:0000313" key="2">
    <source>
        <dbReference type="Proteomes" id="UP000499080"/>
    </source>
</evidence>
<name>A0A4Y2SCB8_ARAVE</name>
<sequence>MEDGICPKRYPHHFRKETQLGQDGYRLYRRRSSRDGRFTANISFRGLEVPPDNTWIVPYCPLLTKIFNAHINVEHSNSVKTVKYFCKYVNKASNMAGGKSPK</sequence>
<keyword evidence="2" id="KW-1185">Reference proteome</keyword>